<sequence>MSGSNSAELVPIYNSSEPLNSLIFVNMSGITKLTPTNYLTWKLQVYALFEALELHHFISDTDNTPPPTITTTRGVSLPNANQAHWKRQDKMLYSSLLSSLSLSVQPFVAPTQKESQRYANDHRVHGKRYDQGSYCTVTEMVNDRVIPITVEELHEKLLNKETELITTQQASPTANATHTSQNNSLVLVLAILPIILVTVHEIISRK</sequence>
<keyword evidence="1" id="KW-1133">Transmembrane helix</keyword>
<keyword evidence="1" id="KW-0812">Transmembrane</keyword>
<keyword evidence="1" id="KW-0472">Membrane</keyword>
<evidence type="ECO:0008006" key="4">
    <source>
        <dbReference type="Google" id="ProtNLM"/>
    </source>
</evidence>
<dbReference type="EMBL" id="CACVBM020000388">
    <property type="protein sequence ID" value="CAA7018448.1"/>
    <property type="molecule type" value="Genomic_DNA"/>
</dbReference>
<feature type="transmembrane region" description="Helical" evidence="1">
    <location>
        <begin position="185"/>
        <end position="203"/>
    </location>
</feature>
<dbReference type="Proteomes" id="UP000467841">
    <property type="component" value="Unassembled WGS sequence"/>
</dbReference>
<evidence type="ECO:0000256" key="1">
    <source>
        <dbReference type="SAM" id="Phobius"/>
    </source>
</evidence>
<evidence type="ECO:0000313" key="2">
    <source>
        <dbReference type="EMBL" id="CAA7018448.1"/>
    </source>
</evidence>
<gene>
    <name evidence="2" type="ORF">MERR_LOCUS5683</name>
</gene>
<reference evidence="2" key="1">
    <citation type="submission" date="2020-01" db="EMBL/GenBank/DDBJ databases">
        <authorList>
            <person name="Mishra B."/>
        </authorList>
    </citation>
    <scope>NUCLEOTIDE SEQUENCE [LARGE SCALE GENOMIC DNA]</scope>
</reference>
<organism evidence="2 3">
    <name type="scientific">Microthlaspi erraticum</name>
    <dbReference type="NCBI Taxonomy" id="1685480"/>
    <lineage>
        <taxon>Eukaryota</taxon>
        <taxon>Viridiplantae</taxon>
        <taxon>Streptophyta</taxon>
        <taxon>Embryophyta</taxon>
        <taxon>Tracheophyta</taxon>
        <taxon>Spermatophyta</taxon>
        <taxon>Magnoliopsida</taxon>
        <taxon>eudicotyledons</taxon>
        <taxon>Gunneridae</taxon>
        <taxon>Pentapetalae</taxon>
        <taxon>rosids</taxon>
        <taxon>malvids</taxon>
        <taxon>Brassicales</taxon>
        <taxon>Brassicaceae</taxon>
        <taxon>Coluteocarpeae</taxon>
        <taxon>Microthlaspi</taxon>
    </lineage>
</organism>
<name>A0A6D2HQ71_9BRAS</name>
<evidence type="ECO:0000313" key="3">
    <source>
        <dbReference type="Proteomes" id="UP000467841"/>
    </source>
</evidence>
<proteinExistence type="predicted"/>
<accession>A0A6D2HQ71</accession>
<dbReference type="PANTHER" id="PTHR47481">
    <property type="match status" value="1"/>
</dbReference>
<dbReference type="AlphaFoldDB" id="A0A6D2HQ71"/>
<protein>
    <recommendedName>
        <fullName evidence="4">Retrotransposon Copia-like N-terminal domain-containing protein</fullName>
    </recommendedName>
</protein>
<keyword evidence="3" id="KW-1185">Reference proteome</keyword>
<comment type="caution">
    <text evidence="2">The sequence shown here is derived from an EMBL/GenBank/DDBJ whole genome shotgun (WGS) entry which is preliminary data.</text>
</comment>
<dbReference type="PANTHER" id="PTHR47481:SF22">
    <property type="entry name" value="RETROTRANSPOSON GAG DOMAIN-CONTAINING PROTEIN"/>
    <property type="match status" value="1"/>
</dbReference>